<accession>A0AAD9WU36</accession>
<evidence type="ECO:0000256" key="4">
    <source>
        <dbReference type="ARBA" id="ARBA00023125"/>
    </source>
</evidence>
<evidence type="ECO:0000256" key="1">
    <source>
        <dbReference type="ARBA" id="ARBA00004123"/>
    </source>
</evidence>
<keyword evidence="6" id="KW-0804">Transcription</keyword>
<dbReference type="InterPro" id="IPR016177">
    <property type="entry name" value="DNA-bd_dom_sf"/>
</dbReference>
<dbReference type="PROSITE" id="PS51032">
    <property type="entry name" value="AP2_ERF"/>
    <property type="match status" value="1"/>
</dbReference>
<dbReference type="Pfam" id="PF00847">
    <property type="entry name" value="AP2"/>
    <property type="match status" value="1"/>
</dbReference>
<dbReference type="GO" id="GO:0006950">
    <property type="term" value="P:response to stress"/>
    <property type="evidence" value="ECO:0007669"/>
    <property type="project" value="TreeGrafter"/>
</dbReference>
<evidence type="ECO:0000256" key="2">
    <source>
        <dbReference type="ARBA" id="ARBA00023015"/>
    </source>
</evidence>
<dbReference type="PANTHER" id="PTHR31241">
    <property type="entry name" value="DEHYDRATION-RESPONSIVE ELEMENT-BINDING PROTEIN 2C"/>
    <property type="match status" value="1"/>
</dbReference>
<evidence type="ECO:0000313" key="11">
    <source>
        <dbReference type="EMBL" id="KAK2642512.1"/>
    </source>
</evidence>
<evidence type="ECO:0000256" key="3">
    <source>
        <dbReference type="ARBA" id="ARBA00023016"/>
    </source>
</evidence>
<keyword evidence="5" id="KW-0010">Activator</keyword>
<feature type="region of interest" description="Disordered" evidence="9">
    <location>
        <begin position="123"/>
        <end position="153"/>
    </location>
</feature>
<feature type="compositionally biased region" description="Basic and acidic residues" evidence="9">
    <location>
        <begin position="138"/>
        <end position="153"/>
    </location>
</feature>
<evidence type="ECO:0000256" key="6">
    <source>
        <dbReference type="ARBA" id="ARBA00023163"/>
    </source>
</evidence>
<keyword evidence="3" id="KW-0346">Stress response</keyword>
<proteinExistence type="inferred from homology"/>
<evidence type="ECO:0000256" key="9">
    <source>
        <dbReference type="SAM" id="MobiDB-lite"/>
    </source>
</evidence>
<evidence type="ECO:0000313" key="12">
    <source>
        <dbReference type="Proteomes" id="UP001280121"/>
    </source>
</evidence>
<dbReference type="InterPro" id="IPR036955">
    <property type="entry name" value="AP2/ERF_dom_sf"/>
</dbReference>
<keyword evidence="12" id="KW-1185">Reference proteome</keyword>
<keyword evidence="7" id="KW-0539">Nucleus</keyword>
<gene>
    <name evidence="11" type="ORF">Ddye_024275</name>
</gene>
<name>A0AAD9WU36_9ROSI</name>
<dbReference type="GO" id="GO:0045893">
    <property type="term" value="P:positive regulation of DNA-templated transcription"/>
    <property type="evidence" value="ECO:0007669"/>
    <property type="project" value="TreeGrafter"/>
</dbReference>
<dbReference type="AlphaFoldDB" id="A0AAD9WU36"/>
<comment type="similarity">
    <text evidence="8">Belongs to the AP2/ERF transcription factor family. ERF subfamily.</text>
</comment>
<dbReference type="EMBL" id="JANJYI010000007">
    <property type="protein sequence ID" value="KAK2642512.1"/>
    <property type="molecule type" value="Genomic_DNA"/>
</dbReference>
<dbReference type="PANTHER" id="PTHR31241:SF62">
    <property type="entry name" value="DEHYDRATION-RESPONSIVE ELEMENT-BINDING PROTEIN 2D"/>
    <property type="match status" value="1"/>
</dbReference>
<dbReference type="Proteomes" id="UP001280121">
    <property type="component" value="Unassembled WGS sequence"/>
</dbReference>
<dbReference type="GO" id="GO:0003700">
    <property type="term" value="F:DNA-binding transcription factor activity"/>
    <property type="evidence" value="ECO:0007669"/>
    <property type="project" value="InterPro"/>
</dbReference>
<dbReference type="CDD" id="cd00018">
    <property type="entry name" value="AP2"/>
    <property type="match status" value="1"/>
</dbReference>
<evidence type="ECO:0000256" key="8">
    <source>
        <dbReference type="ARBA" id="ARBA00024343"/>
    </source>
</evidence>
<evidence type="ECO:0000256" key="7">
    <source>
        <dbReference type="ARBA" id="ARBA00023242"/>
    </source>
</evidence>
<dbReference type="SUPFAM" id="SSF54171">
    <property type="entry name" value="DNA-binding domain"/>
    <property type="match status" value="1"/>
</dbReference>
<keyword evidence="2" id="KW-0805">Transcription regulation</keyword>
<dbReference type="GO" id="GO:0005634">
    <property type="term" value="C:nucleus"/>
    <property type="evidence" value="ECO:0007669"/>
    <property type="project" value="UniProtKB-SubCell"/>
</dbReference>
<dbReference type="InterPro" id="IPR001471">
    <property type="entry name" value="AP2/ERF_dom"/>
</dbReference>
<evidence type="ECO:0000259" key="10">
    <source>
        <dbReference type="PROSITE" id="PS51032"/>
    </source>
</evidence>
<evidence type="ECO:0000256" key="5">
    <source>
        <dbReference type="ARBA" id="ARBA00023159"/>
    </source>
</evidence>
<feature type="domain" description="AP2/ERF" evidence="10">
    <location>
        <begin position="43"/>
        <end position="100"/>
    </location>
</feature>
<comment type="subcellular location">
    <subcellularLocation>
        <location evidence="1">Nucleus</location>
    </subcellularLocation>
</comment>
<keyword evidence="4" id="KW-0238">DNA-binding</keyword>
<dbReference type="GO" id="GO:0000976">
    <property type="term" value="F:transcription cis-regulatory region binding"/>
    <property type="evidence" value="ECO:0007669"/>
    <property type="project" value="TreeGrafter"/>
</dbReference>
<reference evidence="11" key="1">
    <citation type="journal article" date="2023" name="Plant J.">
        <title>Genome sequences and population genomics provide insights into the demographic history, inbreeding, and mutation load of two 'living fossil' tree species of Dipteronia.</title>
        <authorList>
            <person name="Feng Y."/>
            <person name="Comes H.P."/>
            <person name="Chen J."/>
            <person name="Zhu S."/>
            <person name="Lu R."/>
            <person name="Zhang X."/>
            <person name="Li P."/>
            <person name="Qiu J."/>
            <person name="Olsen K.M."/>
            <person name="Qiu Y."/>
        </authorList>
    </citation>
    <scope>NUCLEOTIDE SEQUENCE</scope>
    <source>
        <strain evidence="11">KIB01</strain>
    </source>
</reference>
<protein>
    <recommendedName>
        <fullName evidence="10">AP2/ERF domain-containing protein</fullName>
    </recommendedName>
</protein>
<comment type="caution">
    <text evidence="11">The sequence shown here is derived from an EMBL/GenBank/DDBJ whole genome shotgun (WGS) entry which is preliminary data.</text>
</comment>
<dbReference type="Gene3D" id="3.30.730.10">
    <property type="entry name" value="AP2/ERF domain"/>
    <property type="match status" value="1"/>
</dbReference>
<sequence length="153" mass="17200">MVKTLTDTVTVTGEDTGDVQAAAAVSLFATSNWNKDGEWVRKKYRGVRRRKSGAWVAEIRDSNTKVRKWLGSFANAEDAARSYDEASIGMHGVKARVNFPLSDFNVEQILQRQRINTETNVAAAAENQTKEQYGLRETSTKDKRRKMEIGESK</sequence>
<organism evidence="11 12">
    <name type="scientific">Dipteronia dyeriana</name>
    <dbReference type="NCBI Taxonomy" id="168575"/>
    <lineage>
        <taxon>Eukaryota</taxon>
        <taxon>Viridiplantae</taxon>
        <taxon>Streptophyta</taxon>
        <taxon>Embryophyta</taxon>
        <taxon>Tracheophyta</taxon>
        <taxon>Spermatophyta</taxon>
        <taxon>Magnoliopsida</taxon>
        <taxon>eudicotyledons</taxon>
        <taxon>Gunneridae</taxon>
        <taxon>Pentapetalae</taxon>
        <taxon>rosids</taxon>
        <taxon>malvids</taxon>
        <taxon>Sapindales</taxon>
        <taxon>Sapindaceae</taxon>
        <taxon>Hippocastanoideae</taxon>
        <taxon>Acereae</taxon>
        <taxon>Dipteronia</taxon>
    </lineage>
</organism>
<dbReference type="SMART" id="SM00380">
    <property type="entry name" value="AP2"/>
    <property type="match status" value="1"/>
</dbReference>
<dbReference type="PRINTS" id="PR00367">
    <property type="entry name" value="ETHRSPELEMNT"/>
</dbReference>